<dbReference type="InterPro" id="IPR004910">
    <property type="entry name" value="Yippee/Mis18/Cereblon"/>
</dbReference>
<evidence type="ECO:0000256" key="6">
    <source>
        <dbReference type="ARBA" id="ARBA00022786"/>
    </source>
</evidence>
<feature type="domain" description="CULT" evidence="15">
    <location>
        <begin position="312"/>
        <end position="419"/>
    </location>
</feature>
<comment type="subcellular location">
    <subcellularLocation>
        <location evidence="1">Nucleus</location>
    </subcellularLocation>
</comment>
<dbReference type="InterPro" id="IPR034750">
    <property type="entry name" value="CULT"/>
</dbReference>
<organism evidence="16 17">
    <name type="scientific">Trichuris muris</name>
    <name type="common">Mouse whipworm</name>
    <dbReference type="NCBI Taxonomy" id="70415"/>
    <lineage>
        <taxon>Eukaryota</taxon>
        <taxon>Metazoa</taxon>
        <taxon>Ecdysozoa</taxon>
        <taxon>Nematoda</taxon>
        <taxon>Enoplea</taxon>
        <taxon>Dorylaimia</taxon>
        <taxon>Trichinellida</taxon>
        <taxon>Trichuridae</taxon>
        <taxon>Trichuris</taxon>
    </lineage>
</organism>
<dbReference type="PROSITE" id="PS51788">
    <property type="entry name" value="CULT"/>
    <property type="match status" value="1"/>
</dbReference>
<accession>A0A5S6Q7Y7</accession>
<dbReference type="PANTHER" id="PTHR46732">
    <property type="entry name" value="ATP-DEPENDENT PROTEASE LA (LON) DOMAIN PROTEIN"/>
    <property type="match status" value="1"/>
</dbReference>
<evidence type="ECO:0000256" key="8">
    <source>
        <dbReference type="ARBA" id="ARBA00022843"/>
    </source>
</evidence>
<dbReference type="PROSITE" id="PS51787">
    <property type="entry name" value="LON_N"/>
    <property type="match status" value="1"/>
</dbReference>
<dbReference type="Gene3D" id="1.20.58.1480">
    <property type="match status" value="1"/>
</dbReference>
<dbReference type="GO" id="GO:0005634">
    <property type="term" value="C:nucleus"/>
    <property type="evidence" value="ECO:0007669"/>
    <property type="project" value="UniProtKB-SubCell"/>
</dbReference>
<dbReference type="Gene3D" id="2.170.150.20">
    <property type="entry name" value="Peptide methionine sulfoxide reductase"/>
    <property type="match status" value="1"/>
</dbReference>
<dbReference type="InterPro" id="IPR015947">
    <property type="entry name" value="PUA-like_sf"/>
</dbReference>
<evidence type="ECO:0000256" key="1">
    <source>
        <dbReference type="ARBA" id="ARBA00004123"/>
    </source>
</evidence>
<dbReference type="InterPro" id="IPR003111">
    <property type="entry name" value="Lon_prtase_N"/>
</dbReference>
<evidence type="ECO:0000256" key="5">
    <source>
        <dbReference type="ARBA" id="ARBA00022723"/>
    </source>
</evidence>
<keyword evidence="16" id="KW-1185">Reference proteome</keyword>
<dbReference type="Pfam" id="PF02190">
    <property type="entry name" value="LON_substr_bdg"/>
    <property type="match status" value="1"/>
</dbReference>
<evidence type="ECO:0000256" key="3">
    <source>
        <dbReference type="ARBA" id="ARBA00005293"/>
    </source>
</evidence>
<name>A0A5S6Q7Y7_TRIMR</name>
<feature type="region of interest" description="Disordered" evidence="13">
    <location>
        <begin position="1"/>
        <end position="20"/>
    </location>
</feature>
<reference evidence="17" key="1">
    <citation type="submission" date="2019-12" db="UniProtKB">
        <authorList>
            <consortium name="WormBaseParasite"/>
        </authorList>
    </citation>
    <scope>IDENTIFICATION</scope>
</reference>
<keyword evidence="7" id="KW-0862">Zinc</keyword>
<dbReference type="GO" id="GO:0046872">
    <property type="term" value="F:metal ion binding"/>
    <property type="evidence" value="ECO:0007669"/>
    <property type="project" value="UniProtKB-KW"/>
</dbReference>
<evidence type="ECO:0000256" key="11">
    <source>
        <dbReference type="ARBA" id="ARBA00046075"/>
    </source>
</evidence>
<keyword evidence="9" id="KW-0539">Nucleus</keyword>
<dbReference type="SMART" id="SM00464">
    <property type="entry name" value="LON"/>
    <property type="match status" value="1"/>
</dbReference>
<comment type="function">
    <text evidence="11">Substrate recognition component of a DCX (DDB1-CUL4-X-box) E3 protein ligase complex that mediates the ubiquitination and subsequent proteasomal degradation of target proteins. Has an essential role in mediating growth by negatively regulating insulin signaling. It also has a role in maintaining presynaptic function in the neuromuscular junction synapses of third-instar larvae.</text>
</comment>
<comment type="pathway">
    <text evidence="2">Protein modification; protein ubiquitination.</text>
</comment>
<evidence type="ECO:0000313" key="17">
    <source>
        <dbReference type="WBParaSite" id="TMUE_1000003421.1"/>
    </source>
</evidence>
<proteinExistence type="inferred from homology"/>
<keyword evidence="5" id="KW-0479">Metal-binding</keyword>
<dbReference type="UniPathway" id="UPA00143"/>
<dbReference type="CDD" id="cd15777">
    <property type="entry name" value="CRBN_C_like"/>
    <property type="match status" value="1"/>
</dbReference>
<evidence type="ECO:0000256" key="4">
    <source>
        <dbReference type="ARBA" id="ARBA00014394"/>
    </source>
</evidence>
<evidence type="ECO:0000256" key="7">
    <source>
        <dbReference type="ARBA" id="ARBA00022833"/>
    </source>
</evidence>
<dbReference type="Gene3D" id="2.30.130.40">
    <property type="entry name" value="LON domain-like"/>
    <property type="match status" value="1"/>
</dbReference>
<dbReference type="AlphaFoldDB" id="A0A5S6Q7Y7"/>
<dbReference type="PANTHER" id="PTHR46732:SF8">
    <property type="entry name" value="ATP-DEPENDENT PROTEASE LA (LON) DOMAIN PROTEIN"/>
    <property type="match status" value="1"/>
</dbReference>
<sequence length="425" mass="48696">MAVEPDSTRKEPSESAEPKEVDYNWRPSRWSFKTLQTEIHEYLGHDLDLVNKPEQIFPADTIIDRLPLMRFGHLMLMPGQMLPLQCCSPNEMSIFRIFQANNYFFGIVYSQELTSTRPPQPSMGTDETFAEVGVIAQIVSFKVTKNPGTFPSVRCLCVGLQRFELLSHHADPLNIYFGTVRILRDMVPPDPLCLLRPARLKAYLYSKLKLAPDGTVSKNYGMPMKYLESFWTAIPYTILRACSLEKAMDDLTDLAKHWYSPEEAENIPRDPTKLSFWIASKILITEPQKLELLGMNNVLERLQMEYKMAKQLTRIRCRDCNSDIGFMNDMFSMNKEGPTAIFVNSRGITHEIVTLRSLRNVFCFGRPAAEMTWFKGYLWTILLCSSCTTHLGWKFLAEEEGAEPMSFYACTRLSIFTCASGEPFS</sequence>
<comment type="similarity">
    <text evidence="3">Belongs to the CRBN family.</text>
</comment>
<protein>
    <recommendedName>
        <fullName evidence="4">Protein cereblon</fullName>
    </recommendedName>
    <alternativeName>
        <fullName evidence="10">Protein ohgata</fullName>
    </alternativeName>
</protein>
<evidence type="ECO:0000313" key="16">
    <source>
        <dbReference type="Proteomes" id="UP000046395"/>
    </source>
</evidence>
<dbReference type="STRING" id="70415.A0A5S6Q7Y7"/>
<dbReference type="WBParaSite" id="TMUE_1000003421.1">
    <property type="protein sequence ID" value="TMUE_1000003421.1"/>
    <property type="gene ID" value="WBGene00285271"/>
</dbReference>
<evidence type="ECO:0000256" key="2">
    <source>
        <dbReference type="ARBA" id="ARBA00004906"/>
    </source>
</evidence>
<evidence type="ECO:0000256" key="13">
    <source>
        <dbReference type="SAM" id="MobiDB-lite"/>
    </source>
</evidence>
<dbReference type="InterPro" id="IPR046336">
    <property type="entry name" value="Lon_prtase_N_sf"/>
</dbReference>
<keyword evidence="8" id="KW-0832">Ubl conjugation</keyword>
<dbReference type="SUPFAM" id="SSF88697">
    <property type="entry name" value="PUA domain-like"/>
    <property type="match status" value="1"/>
</dbReference>
<evidence type="ECO:0000259" key="14">
    <source>
        <dbReference type="PROSITE" id="PS51787"/>
    </source>
</evidence>
<feature type="domain" description="Lon N-terminal" evidence="14">
    <location>
        <begin position="66"/>
        <end position="313"/>
    </location>
</feature>
<dbReference type="Pfam" id="PF03226">
    <property type="entry name" value="Yippee-Mis18"/>
    <property type="match status" value="1"/>
</dbReference>
<evidence type="ECO:0000259" key="15">
    <source>
        <dbReference type="PROSITE" id="PS51788"/>
    </source>
</evidence>
<evidence type="ECO:0000256" key="10">
    <source>
        <dbReference type="ARBA" id="ARBA00030079"/>
    </source>
</evidence>
<dbReference type="FunFam" id="2.170.150.20:FF:000007">
    <property type="entry name" value="Protein cereblon"/>
    <property type="match status" value="1"/>
</dbReference>
<keyword evidence="6" id="KW-0833">Ubl conjugation pathway</keyword>
<evidence type="ECO:0000256" key="12">
    <source>
        <dbReference type="ARBA" id="ARBA00046796"/>
    </source>
</evidence>
<dbReference type="Proteomes" id="UP000046395">
    <property type="component" value="Unassembled WGS sequence"/>
</dbReference>
<evidence type="ECO:0000256" key="9">
    <source>
        <dbReference type="ARBA" id="ARBA00023242"/>
    </source>
</evidence>
<comment type="subunit">
    <text evidence="12">Likely a component of a DCX (DDB1-CUL4-X-box) protein ligase complex. May interact with pic/DDB1.</text>
</comment>
<dbReference type="GO" id="GO:0016567">
    <property type="term" value="P:protein ubiquitination"/>
    <property type="evidence" value="ECO:0007669"/>
    <property type="project" value="UniProtKB-UniPathway"/>
</dbReference>